<comment type="caution">
    <text evidence="1">The sequence shown here is derived from an EMBL/GenBank/DDBJ whole genome shotgun (WGS) entry which is preliminary data.</text>
</comment>
<gene>
    <name evidence="1" type="ORF">LX87_02013</name>
</gene>
<proteinExistence type="predicted"/>
<organism evidence="1 2">
    <name type="scientific">Larkinella arboricola</name>
    <dbReference type="NCBI Taxonomy" id="643671"/>
    <lineage>
        <taxon>Bacteria</taxon>
        <taxon>Pseudomonadati</taxon>
        <taxon>Bacteroidota</taxon>
        <taxon>Cytophagia</taxon>
        <taxon>Cytophagales</taxon>
        <taxon>Spirosomataceae</taxon>
        <taxon>Larkinella</taxon>
    </lineage>
</organism>
<dbReference type="Proteomes" id="UP000248790">
    <property type="component" value="Unassembled WGS sequence"/>
</dbReference>
<dbReference type="AlphaFoldDB" id="A0A327X1E8"/>
<evidence type="ECO:0000313" key="2">
    <source>
        <dbReference type="Proteomes" id="UP000248790"/>
    </source>
</evidence>
<evidence type="ECO:0000313" key="1">
    <source>
        <dbReference type="EMBL" id="RAK00311.1"/>
    </source>
</evidence>
<dbReference type="EMBL" id="QLMC01000002">
    <property type="protein sequence ID" value="RAK00311.1"/>
    <property type="molecule type" value="Genomic_DNA"/>
</dbReference>
<keyword evidence="2" id="KW-1185">Reference proteome</keyword>
<reference evidence="1 2" key="1">
    <citation type="submission" date="2018-06" db="EMBL/GenBank/DDBJ databases">
        <title>Genomic Encyclopedia of Archaeal and Bacterial Type Strains, Phase II (KMG-II): from individual species to whole genera.</title>
        <authorList>
            <person name="Goeker M."/>
        </authorList>
    </citation>
    <scope>NUCLEOTIDE SEQUENCE [LARGE SCALE GENOMIC DNA]</scope>
    <source>
        <strain evidence="1 2">DSM 21851</strain>
    </source>
</reference>
<accession>A0A327X1E8</accession>
<sequence length="68" mass="7865">MTPIERRLRRTPNRIKFRCTAFTANGTPLVSRHFYAYGEEGARIQFDEWLEVHAPAAYNPDTILVTVV</sequence>
<dbReference type="OrthoDB" id="963989at2"/>
<name>A0A327X1E8_LARAB</name>
<dbReference type="RefSeq" id="WP_146624465.1">
    <property type="nucleotide sequence ID" value="NZ_QLMC01000002.1"/>
</dbReference>
<protein>
    <submittedName>
        <fullName evidence="1">Uncharacterized protein</fullName>
    </submittedName>
</protein>